<dbReference type="PROSITE" id="PS51819">
    <property type="entry name" value="VOC"/>
    <property type="match status" value="1"/>
</dbReference>
<dbReference type="InterPro" id="IPR052164">
    <property type="entry name" value="Anthracycline_SecMetBiosynth"/>
</dbReference>
<sequence>MKRVTGIGGIFFNAKDPVALRAWYKQHLGIDVMDWGGTAFLWNEEARAPDGGMTVWSIGTAGSDHFAPGTASFMINYRVDDLAALLQVLREEGCNVLDKTDDSEYGKFGWVIDPEGNKVELWEPPAGDGKLG</sequence>
<proteinExistence type="predicted"/>
<gene>
    <name evidence="2" type="ORF">SAMN05216204_11196</name>
</gene>
<dbReference type="EMBL" id="FOLD01000011">
    <property type="protein sequence ID" value="SFC86853.1"/>
    <property type="molecule type" value="Genomic_DNA"/>
</dbReference>
<accession>A0A1I1MWA1</accession>
<protein>
    <submittedName>
        <fullName evidence="2">Uncharacterized conserved protein PhnB, glyoxalase superfamily</fullName>
    </submittedName>
</protein>
<reference evidence="3" key="1">
    <citation type="submission" date="2016-10" db="EMBL/GenBank/DDBJ databases">
        <authorList>
            <person name="Varghese N."/>
            <person name="Submissions S."/>
        </authorList>
    </citation>
    <scope>NUCLEOTIDE SEQUENCE [LARGE SCALE GENOMIC DNA]</scope>
    <source>
        <strain evidence="3">CGMCC 1.12041</strain>
    </source>
</reference>
<dbReference type="OrthoDB" id="9799428at2"/>
<dbReference type="STRING" id="1164594.SAMN05216204_11196"/>
<dbReference type="PANTHER" id="PTHR33993">
    <property type="entry name" value="GLYOXALASE-RELATED"/>
    <property type="match status" value="1"/>
</dbReference>
<dbReference type="Gene3D" id="3.10.180.10">
    <property type="entry name" value="2,3-Dihydroxybiphenyl 1,2-Dioxygenase, domain 1"/>
    <property type="match status" value="1"/>
</dbReference>
<dbReference type="InterPro" id="IPR037523">
    <property type="entry name" value="VOC_core"/>
</dbReference>
<dbReference type="Pfam" id="PF18029">
    <property type="entry name" value="Glyoxalase_6"/>
    <property type="match status" value="1"/>
</dbReference>
<dbReference type="Proteomes" id="UP000198639">
    <property type="component" value="Unassembled WGS sequence"/>
</dbReference>
<evidence type="ECO:0000313" key="3">
    <source>
        <dbReference type="Proteomes" id="UP000198639"/>
    </source>
</evidence>
<name>A0A1I1MWA1_9BURK</name>
<evidence type="ECO:0000259" key="1">
    <source>
        <dbReference type="PROSITE" id="PS51819"/>
    </source>
</evidence>
<dbReference type="CDD" id="cd06587">
    <property type="entry name" value="VOC"/>
    <property type="match status" value="1"/>
</dbReference>
<dbReference type="SUPFAM" id="SSF54593">
    <property type="entry name" value="Glyoxalase/Bleomycin resistance protein/Dihydroxybiphenyl dioxygenase"/>
    <property type="match status" value="1"/>
</dbReference>
<feature type="domain" description="VOC" evidence="1">
    <location>
        <begin position="6"/>
        <end position="124"/>
    </location>
</feature>
<keyword evidence="3" id="KW-1185">Reference proteome</keyword>
<dbReference type="InterPro" id="IPR041581">
    <property type="entry name" value="Glyoxalase_6"/>
</dbReference>
<dbReference type="AlphaFoldDB" id="A0A1I1MWA1"/>
<evidence type="ECO:0000313" key="2">
    <source>
        <dbReference type="EMBL" id="SFC86853.1"/>
    </source>
</evidence>
<dbReference type="RefSeq" id="WP_091874730.1">
    <property type="nucleotide sequence ID" value="NZ_FOLD01000011.1"/>
</dbReference>
<dbReference type="PANTHER" id="PTHR33993:SF5">
    <property type="entry name" value="GLYOXALASE"/>
    <property type="match status" value="1"/>
</dbReference>
<organism evidence="2 3">
    <name type="scientific">Massilia yuzhufengensis</name>
    <dbReference type="NCBI Taxonomy" id="1164594"/>
    <lineage>
        <taxon>Bacteria</taxon>
        <taxon>Pseudomonadati</taxon>
        <taxon>Pseudomonadota</taxon>
        <taxon>Betaproteobacteria</taxon>
        <taxon>Burkholderiales</taxon>
        <taxon>Oxalobacteraceae</taxon>
        <taxon>Telluria group</taxon>
        <taxon>Massilia</taxon>
    </lineage>
</organism>
<dbReference type="InterPro" id="IPR029068">
    <property type="entry name" value="Glyas_Bleomycin-R_OHBP_Dase"/>
</dbReference>